<proteinExistence type="predicted"/>
<reference evidence="1" key="1">
    <citation type="submission" date="2021-02" db="EMBL/GenBank/DDBJ databases">
        <authorList>
            <person name="Nowell W R."/>
        </authorList>
    </citation>
    <scope>NUCLEOTIDE SEQUENCE</scope>
</reference>
<dbReference type="AlphaFoldDB" id="A0A816CYI2"/>
<organism evidence="1 3">
    <name type="scientific">Rotaria magnacalcarata</name>
    <dbReference type="NCBI Taxonomy" id="392030"/>
    <lineage>
        <taxon>Eukaryota</taxon>
        <taxon>Metazoa</taxon>
        <taxon>Spiralia</taxon>
        <taxon>Gnathifera</taxon>
        <taxon>Rotifera</taxon>
        <taxon>Eurotatoria</taxon>
        <taxon>Bdelloidea</taxon>
        <taxon>Philodinida</taxon>
        <taxon>Philodinidae</taxon>
        <taxon>Rotaria</taxon>
    </lineage>
</organism>
<feature type="non-terminal residue" evidence="1">
    <location>
        <position position="112"/>
    </location>
</feature>
<dbReference type="EMBL" id="CAJNOW010014237">
    <property type="protein sequence ID" value="CAF1631268.1"/>
    <property type="molecule type" value="Genomic_DNA"/>
</dbReference>
<gene>
    <name evidence="2" type="ORF">GIL414_LOCUS17002</name>
    <name evidence="1" type="ORF">KQP761_LOCUS26274</name>
</gene>
<dbReference type="EMBL" id="CAJOBJ010007936">
    <property type="protein sequence ID" value="CAF4098924.1"/>
    <property type="molecule type" value="Genomic_DNA"/>
</dbReference>
<comment type="caution">
    <text evidence="1">The sequence shown here is derived from an EMBL/GenBank/DDBJ whole genome shotgun (WGS) entry which is preliminary data.</text>
</comment>
<name>A0A816CYI2_9BILA</name>
<evidence type="ECO:0000313" key="1">
    <source>
        <dbReference type="EMBL" id="CAF1631268.1"/>
    </source>
</evidence>
<evidence type="ECO:0000313" key="2">
    <source>
        <dbReference type="EMBL" id="CAF4098924.1"/>
    </source>
</evidence>
<accession>A0A816CYI2</accession>
<sequence>MSTDKNIICNDELLETDKSTDNFGNKSTSFKMPRAPPHVYSCFVVNRTAQPIECNLKYDGRPGENKFDEIVNVTIPGNAEHYFSRQFFQPDLPGSYCKWVKIITHIRVKKAN</sequence>
<dbReference type="Proteomes" id="UP000681720">
    <property type="component" value="Unassembled WGS sequence"/>
</dbReference>
<protein>
    <submittedName>
        <fullName evidence="1">Uncharacterized protein</fullName>
    </submittedName>
</protein>
<evidence type="ECO:0000313" key="3">
    <source>
        <dbReference type="Proteomes" id="UP000663834"/>
    </source>
</evidence>
<dbReference type="Proteomes" id="UP000663834">
    <property type="component" value="Unassembled WGS sequence"/>
</dbReference>